<dbReference type="STRING" id="413882.AAW51_2079"/>
<proteinExistence type="predicted"/>
<keyword evidence="2" id="KW-1185">Reference proteome</keyword>
<dbReference type="AlphaFoldDB" id="A0A0G3BQJ3"/>
<dbReference type="KEGG" id="pbh:AAW51_2079"/>
<name>A0A0G3BQJ3_9BURK</name>
<gene>
    <name evidence="1" type="ORF">AAW51_2079</name>
</gene>
<protein>
    <submittedName>
        <fullName evidence="1">Uncharacterized protein</fullName>
    </submittedName>
</protein>
<organism evidence="1 2">
    <name type="scientific">Caldimonas brevitalea</name>
    <dbReference type="NCBI Taxonomy" id="413882"/>
    <lineage>
        <taxon>Bacteria</taxon>
        <taxon>Pseudomonadati</taxon>
        <taxon>Pseudomonadota</taxon>
        <taxon>Betaproteobacteria</taxon>
        <taxon>Burkholderiales</taxon>
        <taxon>Sphaerotilaceae</taxon>
        <taxon>Caldimonas</taxon>
    </lineage>
</organism>
<sequence length="135" mass="14641">MILALLCGTASAETTFGLHVASKHVPQRDQSNVNPGLYAITDSGWTVGGYRNSWRKLSVYAGKTWTLAEAGPVSLDLTLGAVTGYRTQKNKAGVRPLLLPSVVVGDEFRVRIAYGPRFDPKAGSHLVHLMVERSF</sequence>
<evidence type="ECO:0000313" key="2">
    <source>
        <dbReference type="Proteomes" id="UP000035352"/>
    </source>
</evidence>
<dbReference type="Proteomes" id="UP000035352">
    <property type="component" value="Chromosome"/>
</dbReference>
<evidence type="ECO:0000313" key="1">
    <source>
        <dbReference type="EMBL" id="AKJ28770.1"/>
    </source>
</evidence>
<accession>A0A0G3BQJ3</accession>
<reference evidence="1 2" key="1">
    <citation type="submission" date="2015-05" db="EMBL/GenBank/DDBJ databases">
        <authorList>
            <person name="Tang B."/>
            <person name="Yu Y."/>
        </authorList>
    </citation>
    <scope>NUCLEOTIDE SEQUENCE [LARGE SCALE GENOMIC DNA]</scope>
    <source>
        <strain evidence="1 2">DSM 7029</strain>
    </source>
</reference>
<dbReference type="EMBL" id="CP011371">
    <property type="protein sequence ID" value="AKJ28770.1"/>
    <property type="molecule type" value="Genomic_DNA"/>
</dbReference>